<dbReference type="Pfam" id="PF00172">
    <property type="entry name" value="Zn_clus"/>
    <property type="match status" value="1"/>
</dbReference>
<protein>
    <submittedName>
        <fullName evidence="8">C6 finger domain-containing protein</fullName>
    </submittedName>
</protein>
<dbReference type="AlphaFoldDB" id="A0A1B7Y5D4"/>
<dbReference type="PANTHER" id="PTHR47660">
    <property type="entry name" value="TRANSCRIPTION FACTOR WITH C2H2 AND ZN(2)-CYS(6) DNA BINDING DOMAIN (EUROFUNG)-RELATED-RELATED"/>
    <property type="match status" value="1"/>
</dbReference>
<keyword evidence="3" id="KW-0805">Transcription regulation</keyword>
<evidence type="ECO:0000313" key="8">
    <source>
        <dbReference type="EMBL" id="OBR07208.1"/>
    </source>
</evidence>
<dbReference type="GO" id="GO:0000981">
    <property type="term" value="F:DNA-binding transcription factor activity, RNA polymerase II-specific"/>
    <property type="evidence" value="ECO:0007669"/>
    <property type="project" value="InterPro"/>
</dbReference>
<evidence type="ECO:0000256" key="3">
    <source>
        <dbReference type="ARBA" id="ARBA00023015"/>
    </source>
</evidence>
<dbReference type="RefSeq" id="XP_018155726.1">
    <property type="nucleotide sequence ID" value="XM_018303703.1"/>
</dbReference>
<dbReference type="GeneID" id="28867810"/>
<keyword evidence="5" id="KW-0539">Nucleus</keyword>
<evidence type="ECO:0000256" key="1">
    <source>
        <dbReference type="ARBA" id="ARBA00022723"/>
    </source>
</evidence>
<proteinExistence type="predicted"/>
<organism evidence="8 9">
    <name type="scientific">Colletotrichum higginsianum (strain IMI 349063)</name>
    <name type="common">Crucifer anthracnose fungus</name>
    <dbReference type="NCBI Taxonomy" id="759273"/>
    <lineage>
        <taxon>Eukaryota</taxon>
        <taxon>Fungi</taxon>
        <taxon>Dikarya</taxon>
        <taxon>Ascomycota</taxon>
        <taxon>Pezizomycotina</taxon>
        <taxon>Sordariomycetes</taxon>
        <taxon>Hypocreomycetidae</taxon>
        <taxon>Glomerellales</taxon>
        <taxon>Glomerellaceae</taxon>
        <taxon>Colletotrichum</taxon>
        <taxon>Colletotrichum destructivum species complex</taxon>
    </lineage>
</organism>
<feature type="region of interest" description="Disordered" evidence="6">
    <location>
        <begin position="212"/>
        <end position="263"/>
    </location>
</feature>
<evidence type="ECO:0000256" key="6">
    <source>
        <dbReference type="SAM" id="MobiDB-lite"/>
    </source>
</evidence>
<keyword evidence="2" id="KW-0862">Zinc</keyword>
<keyword evidence="4" id="KW-0804">Transcription</keyword>
<evidence type="ECO:0000313" key="9">
    <source>
        <dbReference type="Proteomes" id="UP000092177"/>
    </source>
</evidence>
<dbReference type="PROSITE" id="PS00463">
    <property type="entry name" value="ZN2_CY6_FUNGAL_1"/>
    <property type="match status" value="1"/>
</dbReference>
<reference evidence="9" key="1">
    <citation type="journal article" date="2017" name="BMC Genomics">
        <title>Gapless genome assembly of Colletotrichum higginsianum reveals chromosome structure and association of transposable elements with secondary metabolite gene clusters.</title>
        <authorList>
            <person name="Dallery J.-F."/>
            <person name="Lapalu N."/>
            <person name="Zampounis A."/>
            <person name="Pigne S."/>
            <person name="Luyten I."/>
            <person name="Amselem J."/>
            <person name="Wittenberg A.H.J."/>
            <person name="Zhou S."/>
            <person name="de Queiroz M.V."/>
            <person name="Robin G.P."/>
            <person name="Auger A."/>
            <person name="Hainaut M."/>
            <person name="Henrissat B."/>
            <person name="Kim K.-T."/>
            <person name="Lee Y.-H."/>
            <person name="Lespinet O."/>
            <person name="Schwartz D.C."/>
            <person name="Thon M.R."/>
            <person name="O'Connell R.J."/>
        </authorList>
    </citation>
    <scope>NUCLEOTIDE SEQUENCE [LARGE SCALE GENOMIC DNA]</scope>
    <source>
        <strain evidence="9">IMI 349063</strain>
    </source>
</reference>
<comment type="caution">
    <text evidence="8">The sequence shown here is derived from an EMBL/GenBank/DDBJ whole genome shotgun (WGS) entry which is preliminary data.</text>
</comment>
<dbReference type="PROSITE" id="PS50048">
    <property type="entry name" value="ZN2_CY6_FUNGAL_2"/>
    <property type="match status" value="1"/>
</dbReference>
<dbReference type="VEuPathDB" id="FungiDB:CH63R_08729"/>
<dbReference type="PANTHER" id="PTHR47660:SF3">
    <property type="entry name" value="FINGER DOMAIN PROTEIN, PUTATIVE (AFU_ORTHOLOGUE AFUA_4G03310)-RELATED"/>
    <property type="match status" value="1"/>
</dbReference>
<evidence type="ECO:0000256" key="4">
    <source>
        <dbReference type="ARBA" id="ARBA00023163"/>
    </source>
</evidence>
<dbReference type="Gene3D" id="4.10.240.10">
    <property type="entry name" value="Zn(2)-C6 fungal-type DNA-binding domain"/>
    <property type="match status" value="1"/>
</dbReference>
<feature type="domain" description="Zn(2)-C6 fungal-type" evidence="7">
    <location>
        <begin position="84"/>
        <end position="113"/>
    </location>
</feature>
<evidence type="ECO:0000259" key="7">
    <source>
        <dbReference type="PROSITE" id="PS50048"/>
    </source>
</evidence>
<dbReference type="EMBL" id="LTAN01000006">
    <property type="protein sequence ID" value="OBR07208.1"/>
    <property type="molecule type" value="Genomic_DNA"/>
</dbReference>
<feature type="region of interest" description="Disordered" evidence="6">
    <location>
        <begin position="127"/>
        <end position="169"/>
    </location>
</feature>
<dbReference type="GO" id="GO:0008270">
    <property type="term" value="F:zinc ion binding"/>
    <property type="evidence" value="ECO:0007669"/>
    <property type="project" value="InterPro"/>
</dbReference>
<gene>
    <name evidence="8" type="ORF">CH63R_08729</name>
</gene>
<dbReference type="OrthoDB" id="5423818at2759"/>
<sequence length="559" mass="61970">MLPAGSTYLVSDDGGPDRTKLRPVGSEMWSSLPALTVIGRNSAGRPDEVRNVDVTCQVPPTTTYTKYSTSSAISMSATLGRKKSCASCRISKARCSLDSPCRRCEERNLDCKYDHPPRRPAAYRALRPLQTPEGSSRRDIEETRSHVERSTHRRSPPPGPLMENHIDHLDGPSMNWDTLLSPSFLQLSPGCELGFSSLLSPSSSDMRLNTFQGLQAPPESGGVPWIRNGQQSGVPDHPEARSSLGSPPSIPTARSDRLQTQARTCLSRPPRRPFYQDRPFALRPNKVVAACFTVKVLMGQLLAYPKMMAKGGRLPPFIFPPCVVEGNALTTDCCSTGYHKCLPETLAICCNLVQSFEARTAGSASFVWKSIYKEVGRLQNEAVVIYILLQAGDPDSVPYNDIAALVSAPESIAKSLHTSSDYTVNLTNSTKIDRREWVIRESVRRTICIIFGVQLMLDVDFNVAGGECGGYSQLPLPSGRELWETVSNDEWAARYRKLHARYRDDNVLNIQDLRRARRALESDITDQSEEGRLVGRVAEWCESLDELGMMVWMAVMQES</sequence>
<dbReference type="Proteomes" id="UP000092177">
    <property type="component" value="Chromosome 6"/>
</dbReference>
<evidence type="ECO:0000256" key="2">
    <source>
        <dbReference type="ARBA" id="ARBA00022833"/>
    </source>
</evidence>
<dbReference type="SMART" id="SM00066">
    <property type="entry name" value="GAL4"/>
    <property type="match status" value="1"/>
</dbReference>
<keyword evidence="1" id="KW-0479">Metal-binding</keyword>
<accession>A0A1B7Y5D4</accession>
<dbReference type="SUPFAM" id="SSF57701">
    <property type="entry name" value="Zn2/Cys6 DNA-binding domain"/>
    <property type="match status" value="1"/>
</dbReference>
<keyword evidence="9" id="KW-1185">Reference proteome</keyword>
<evidence type="ECO:0000256" key="5">
    <source>
        <dbReference type="ARBA" id="ARBA00023242"/>
    </source>
</evidence>
<feature type="region of interest" description="Disordered" evidence="6">
    <location>
        <begin position="1"/>
        <end position="23"/>
    </location>
</feature>
<dbReference type="InterPro" id="IPR001138">
    <property type="entry name" value="Zn2Cys6_DnaBD"/>
</dbReference>
<feature type="compositionally biased region" description="Basic and acidic residues" evidence="6">
    <location>
        <begin position="135"/>
        <end position="150"/>
    </location>
</feature>
<dbReference type="KEGG" id="chig:CH63R_08729"/>
<dbReference type="InterPro" id="IPR036864">
    <property type="entry name" value="Zn2-C6_fun-type_DNA-bd_sf"/>
</dbReference>
<dbReference type="CDD" id="cd00067">
    <property type="entry name" value="GAL4"/>
    <property type="match status" value="1"/>
</dbReference>
<name>A0A1B7Y5D4_COLHI</name>